<evidence type="ECO:0000256" key="1">
    <source>
        <dbReference type="PROSITE-ProRule" id="PRU00076"/>
    </source>
</evidence>
<protein>
    <recommendedName>
        <fullName evidence="8">Brix domain-containing protein</fullName>
    </recommendedName>
</protein>
<feature type="region of interest" description="Disordered" evidence="2">
    <location>
        <begin position="574"/>
        <end position="600"/>
    </location>
</feature>
<evidence type="ECO:0000256" key="3">
    <source>
        <dbReference type="SAM" id="Phobius"/>
    </source>
</evidence>
<dbReference type="SMART" id="SM00181">
    <property type="entry name" value="EGF"/>
    <property type="match status" value="1"/>
</dbReference>
<evidence type="ECO:0000313" key="7">
    <source>
        <dbReference type="Proteomes" id="UP001353858"/>
    </source>
</evidence>
<name>A0AAN7P1N6_9COLE</name>
<keyword evidence="3" id="KW-0472">Membrane</keyword>
<dbReference type="AlphaFoldDB" id="A0AAN7P1N6"/>
<sequence>MASSINNTCTSDVQVEEITKENEVKPSTSGSVLLPAISKYNHIKNKELRNQRYHKERIEKKKLRKKEKGRKKTEGVPKQVPHTIDSLREKDETTVGDVTTEDNAPVLADLQQDEFSEYYKNTYEPKVLITYSDNPMKKTRIFGRELTRIIPNSKSFYRNRSGVKKIVRSAKRENYTDIVIVNENRKQPNGLLVIHLPDGPTAHFKVSNVRITTEMRKSHKAITEHRPEVILNNFTTRLGLTVGRMLGALFHYSPEFEGQRAVAFHNQRDYIFFRHYKYDFDSEGKKAKLKELGPRFTLKLRSLQKGTFDSKYGQYEWIIEVVYRIYVNKNNFELTTWDTTMTSSSEKTPEPTSMFSRSISLAHVMWAAWGWGRRPPGNVTPLLLVLRCLSQALATGFHRFLARFSGRRRLLDNFKYKSPPPWTVLVLLASTLLSIAEACSSRTTPKPRPPAPTARPNITFHTYECPPAYAAWYCLNGATCFTVKIGDSLLYNCECTEGYMGPRCEYKDLDGSYMPSQRGFMLETASIAGGAAIAVLLVVILCVVIYVNYWRKNKTTRTSTDCIDGCSSSHRPNQPTFGTRWRTTSPDLPMRTNNDTASEKQRVELHQVTTLLTSPNQPSRV</sequence>
<dbReference type="Pfam" id="PF04427">
    <property type="entry name" value="Brix"/>
    <property type="match status" value="1"/>
</dbReference>
<dbReference type="EMBL" id="JARPUR010000007">
    <property type="protein sequence ID" value="KAK4873308.1"/>
    <property type="molecule type" value="Genomic_DNA"/>
</dbReference>
<keyword evidence="3" id="KW-0812">Transmembrane</keyword>
<comment type="caution">
    <text evidence="6">The sequence shown here is derived from an EMBL/GenBank/DDBJ whole genome shotgun (WGS) entry which is preliminary data.</text>
</comment>
<evidence type="ECO:0000313" key="6">
    <source>
        <dbReference type="EMBL" id="KAK4873308.1"/>
    </source>
</evidence>
<dbReference type="PANTHER" id="PTHR22734">
    <property type="entry name" value="U3 SMALL NUCLEOLAR RIBONUCLEOPROTEIN PROTEIN IMP4"/>
    <property type="match status" value="1"/>
</dbReference>
<dbReference type="InterPro" id="IPR044281">
    <property type="entry name" value="IMP4/RPF1"/>
</dbReference>
<evidence type="ECO:0000259" key="4">
    <source>
        <dbReference type="PROSITE" id="PS50026"/>
    </source>
</evidence>
<keyword evidence="7" id="KW-1185">Reference proteome</keyword>
<keyword evidence="1" id="KW-0245">EGF-like domain</keyword>
<dbReference type="PROSITE" id="PS01186">
    <property type="entry name" value="EGF_2"/>
    <property type="match status" value="1"/>
</dbReference>
<feature type="disulfide bond" evidence="1">
    <location>
        <begin position="495"/>
        <end position="504"/>
    </location>
</feature>
<organism evidence="6 7">
    <name type="scientific">Aquatica leii</name>
    <dbReference type="NCBI Taxonomy" id="1421715"/>
    <lineage>
        <taxon>Eukaryota</taxon>
        <taxon>Metazoa</taxon>
        <taxon>Ecdysozoa</taxon>
        <taxon>Arthropoda</taxon>
        <taxon>Hexapoda</taxon>
        <taxon>Insecta</taxon>
        <taxon>Pterygota</taxon>
        <taxon>Neoptera</taxon>
        <taxon>Endopterygota</taxon>
        <taxon>Coleoptera</taxon>
        <taxon>Polyphaga</taxon>
        <taxon>Elateriformia</taxon>
        <taxon>Elateroidea</taxon>
        <taxon>Lampyridae</taxon>
        <taxon>Luciolinae</taxon>
        <taxon>Aquatica</taxon>
    </lineage>
</organism>
<dbReference type="GO" id="GO:0030687">
    <property type="term" value="C:preribosome, large subunit precursor"/>
    <property type="evidence" value="ECO:0007669"/>
    <property type="project" value="TreeGrafter"/>
</dbReference>
<feature type="domain" description="Brix" evidence="5">
    <location>
        <begin position="125"/>
        <end position="309"/>
    </location>
</feature>
<feature type="compositionally biased region" description="Polar residues" evidence="2">
    <location>
        <begin position="574"/>
        <end position="596"/>
    </location>
</feature>
<comment type="caution">
    <text evidence="1">Lacks conserved residue(s) required for the propagation of feature annotation.</text>
</comment>
<dbReference type="Gene3D" id="2.10.25.10">
    <property type="entry name" value="Laminin"/>
    <property type="match status" value="1"/>
</dbReference>
<dbReference type="Proteomes" id="UP001353858">
    <property type="component" value="Unassembled WGS sequence"/>
</dbReference>
<reference evidence="7" key="1">
    <citation type="submission" date="2023-01" db="EMBL/GenBank/DDBJ databases">
        <title>Key to firefly adult light organ development and bioluminescence: homeobox transcription factors regulate luciferase expression and transportation to peroxisome.</title>
        <authorList>
            <person name="Fu X."/>
        </authorList>
    </citation>
    <scope>NUCLEOTIDE SEQUENCE [LARGE SCALE GENOMIC DNA]</scope>
</reference>
<dbReference type="FunFam" id="3.40.50.10480:FF:000002">
    <property type="entry name" value="Ribosome production factor 1"/>
    <property type="match status" value="1"/>
</dbReference>
<dbReference type="InterPro" id="IPR000742">
    <property type="entry name" value="EGF"/>
</dbReference>
<dbReference type="PROSITE" id="PS00022">
    <property type="entry name" value="EGF_1"/>
    <property type="match status" value="1"/>
</dbReference>
<keyword evidence="3" id="KW-1133">Transmembrane helix</keyword>
<gene>
    <name evidence="6" type="ORF">RN001_015337</name>
</gene>
<feature type="domain" description="EGF-like" evidence="4">
    <location>
        <begin position="461"/>
        <end position="505"/>
    </location>
</feature>
<accession>A0AAN7P1N6</accession>
<evidence type="ECO:0000259" key="5">
    <source>
        <dbReference type="PROSITE" id="PS50833"/>
    </source>
</evidence>
<proteinExistence type="predicted"/>
<feature type="transmembrane region" description="Helical" evidence="3">
    <location>
        <begin position="527"/>
        <end position="550"/>
    </location>
</feature>
<dbReference type="PROSITE" id="PS50833">
    <property type="entry name" value="BRIX"/>
    <property type="match status" value="1"/>
</dbReference>
<dbReference type="SMART" id="SM00879">
    <property type="entry name" value="Brix"/>
    <property type="match status" value="1"/>
</dbReference>
<dbReference type="PANTHER" id="PTHR22734:SF3">
    <property type="entry name" value="RIBOSOME PRODUCTION FACTOR 1"/>
    <property type="match status" value="1"/>
</dbReference>
<evidence type="ECO:0008006" key="8">
    <source>
        <dbReference type="Google" id="ProtNLM"/>
    </source>
</evidence>
<dbReference type="PROSITE" id="PS50026">
    <property type="entry name" value="EGF_3"/>
    <property type="match status" value="1"/>
</dbReference>
<dbReference type="CDD" id="cd00054">
    <property type="entry name" value="EGF_CA"/>
    <property type="match status" value="1"/>
</dbReference>
<dbReference type="Gene3D" id="3.40.50.10480">
    <property type="entry name" value="Probable brix-domain ribosomal biogenesis protein"/>
    <property type="match status" value="1"/>
</dbReference>
<evidence type="ECO:0000256" key="2">
    <source>
        <dbReference type="SAM" id="MobiDB-lite"/>
    </source>
</evidence>
<dbReference type="GO" id="GO:0005730">
    <property type="term" value="C:nucleolus"/>
    <property type="evidence" value="ECO:0007669"/>
    <property type="project" value="TreeGrafter"/>
</dbReference>
<dbReference type="SUPFAM" id="SSF52954">
    <property type="entry name" value="Class II aaRS ABD-related"/>
    <property type="match status" value="1"/>
</dbReference>
<dbReference type="GO" id="GO:0000460">
    <property type="term" value="P:maturation of 5.8S rRNA"/>
    <property type="evidence" value="ECO:0007669"/>
    <property type="project" value="TreeGrafter"/>
</dbReference>
<dbReference type="GO" id="GO:0000470">
    <property type="term" value="P:maturation of LSU-rRNA"/>
    <property type="evidence" value="ECO:0007669"/>
    <property type="project" value="TreeGrafter"/>
</dbReference>
<dbReference type="InterPro" id="IPR007109">
    <property type="entry name" value="Brix"/>
</dbReference>
<dbReference type="SUPFAM" id="SSF57196">
    <property type="entry name" value="EGF/Laminin"/>
    <property type="match status" value="1"/>
</dbReference>
<keyword evidence="1" id="KW-1015">Disulfide bond</keyword>
<dbReference type="GO" id="GO:0042134">
    <property type="term" value="F:rRNA primary transcript binding"/>
    <property type="evidence" value="ECO:0007669"/>
    <property type="project" value="InterPro"/>
</dbReference>